<keyword evidence="2" id="KW-1185">Reference proteome</keyword>
<proteinExistence type="predicted"/>
<organism evidence="1 2">
    <name type="scientific">Gymnopilus dilepis</name>
    <dbReference type="NCBI Taxonomy" id="231916"/>
    <lineage>
        <taxon>Eukaryota</taxon>
        <taxon>Fungi</taxon>
        <taxon>Dikarya</taxon>
        <taxon>Basidiomycota</taxon>
        <taxon>Agaricomycotina</taxon>
        <taxon>Agaricomycetes</taxon>
        <taxon>Agaricomycetidae</taxon>
        <taxon>Agaricales</taxon>
        <taxon>Agaricineae</taxon>
        <taxon>Hymenogastraceae</taxon>
        <taxon>Gymnopilus</taxon>
    </lineage>
</organism>
<sequence length="112" mass="12235">MTLATVCALAATLLNAPRRAVPALDTARLLATLRDPELKRMLEPYGNRNNRIGKEVLNAPAVCKYKEGRHVLVLNVIATDDNSFSSAGSTATLLFGEDYELDQIHSTPLLQE</sequence>
<evidence type="ECO:0000313" key="1">
    <source>
        <dbReference type="EMBL" id="PPQ65284.1"/>
    </source>
</evidence>
<accession>A0A409VGA3</accession>
<name>A0A409VGA3_9AGAR</name>
<dbReference type="EMBL" id="NHYE01005656">
    <property type="protein sequence ID" value="PPQ65284.1"/>
    <property type="molecule type" value="Genomic_DNA"/>
</dbReference>
<protein>
    <submittedName>
        <fullName evidence="1">Uncharacterized protein</fullName>
    </submittedName>
</protein>
<reference evidence="1 2" key="1">
    <citation type="journal article" date="2018" name="Evol. Lett.">
        <title>Horizontal gene cluster transfer increased hallucinogenic mushroom diversity.</title>
        <authorList>
            <person name="Reynolds H.T."/>
            <person name="Vijayakumar V."/>
            <person name="Gluck-Thaler E."/>
            <person name="Korotkin H.B."/>
            <person name="Matheny P.B."/>
            <person name="Slot J.C."/>
        </authorList>
    </citation>
    <scope>NUCLEOTIDE SEQUENCE [LARGE SCALE GENOMIC DNA]</scope>
    <source>
        <strain evidence="1 2">SRW20</strain>
    </source>
</reference>
<dbReference type="AlphaFoldDB" id="A0A409VGA3"/>
<gene>
    <name evidence="1" type="ORF">CVT26_000245</name>
</gene>
<evidence type="ECO:0000313" key="2">
    <source>
        <dbReference type="Proteomes" id="UP000284706"/>
    </source>
</evidence>
<comment type="caution">
    <text evidence="1">The sequence shown here is derived from an EMBL/GenBank/DDBJ whole genome shotgun (WGS) entry which is preliminary data.</text>
</comment>
<dbReference type="Proteomes" id="UP000284706">
    <property type="component" value="Unassembled WGS sequence"/>
</dbReference>
<dbReference type="InParanoid" id="A0A409VGA3"/>